<name>A0ABT8KIX1_9BACT</name>
<keyword evidence="1" id="KW-0732">Signal</keyword>
<accession>A0ABT8KIX1</accession>
<comment type="caution">
    <text evidence="3">The sequence shown here is derived from an EMBL/GenBank/DDBJ whole genome shotgun (WGS) entry which is preliminary data.</text>
</comment>
<evidence type="ECO:0000313" key="3">
    <source>
        <dbReference type="EMBL" id="MDN5200660.1"/>
    </source>
</evidence>
<sequence length="249" mass="27985">MRNLILALFFLSFTTSTFAFENDNDKDKGKKKKVASPDLPGALLIDIGFNFLNDNPEELDIGFWGSKTVNFYYYYDIPIGKSGFSFNPGFGLGLDKFSFDNSVTIVSEINADNQQREIVVKQLSELLPNTEIKKTKLAANYFDIPLELRFNLNKNNHERGIRFAVGGKVGFLLKSHTKIKYKEDGDVKISKQKENFGLNKIRYGAHARIGIGGFGFYGYYSLSELFQSNEGPLQTTTAPLNFGITFAGF</sequence>
<evidence type="ECO:0000259" key="2">
    <source>
        <dbReference type="Pfam" id="PF13568"/>
    </source>
</evidence>
<feature type="domain" description="Outer membrane protein beta-barrel" evidence="2">
    <location>
        <begin position="49"/>
        <end position="226"/>
    </location>
</feature>
<dbReference type="RefSeq" id="WP_346750682.1">
    <property type="nucleotide sequence ID" value="NZ_JAUJEA010000001.1"/>
</dbReference>
<feature type="signal peptide" evidence="1">
    <location>
        <begin position="1"/>
        <end position="19"/>
    </location>
</feature>
<protein>
    <submittedName>
        <fullName evidence="3">Outer membrane beta-barrel protein</fullName>
    </submittedName>
</protein>
<gene>
    <name evidence="3" type="ORF">QQ008_04790</name>
</gene>
<evidence type="ECO:0000313" key="4">
    <source>
        <dbReference type="Proteomes" id="UP001172082"/>
    </source>
</evidence>
<keyword evidence="4" id="KW-1185">Reference proteome</keyword>
<evidence type="ECO:0000256" key="1">
    <source>
        <dbReference type="SAM" id="SignalP"/>
    </source>
</evidence>
<organism evidence="3 4">
    <name type="scientific">Splendidivirga corallicola</name>
    <dbReference type="NCBI Taxonomy" id="3051826"/>
    <lineage>
        <taxon>Bacteria</taxon>
        <taxon>Pseudomonadati</taxon>
        <taxon>Bacteroidota</taxon>
        <taxon>Cytophagia</taxon>
        <taxon>Cytophagales</taxon>
        <taxon>Splendidivirgaceae</taxon>
        <taxon>Splendidivirga</taxon>
    </lineage>
</organism>
<reference evidence="3" key="1">
    <citation type="submission" date="2023-06" db="EMBL/GenBank/DDBJ databases">
        <title>Genomic of Parafulvivirga corallium.</title>
        <authorList>
            <person name="Wang G."/>
        </authorList>
    </citation>
    <scope>NUCLEOTIDE SEQUENCE</scope>
    <source>
        <strain evidence="3">BMA10</strain>
    </source>
</reference>
<feature type="chain" id="PRO_5046587940" evidence="1">
    <location>
        <begin position="20"/>
        <end position="249"/>
    </location>
</feature>
<dbReference type="Pfam" id="PF13568">
    <property type="entry name" value="OMP_b-brl_2"/>
    <property type="match status" value="1"/>
</dbReference>
<dbReference type="EMBL" id="JAUJEA010000001">
    <property type="protein sequence ID" value="MDN5200660.1"/>
    <property type="molecule type" value="Genomic_DNA"/>
</dbReference>
<dbReference type="InterPro" id="IPR025665">
    <property type="entry name" value="Beta-barrel_OMP_2"/>
</dbReference>
<proteinExistence type="predicted"/>
<dbReference type="Proteomes" id="UP001172082">
    <property type="component" value="Unassembled WGS sequence"/>
</dbReference>